<protein>
    <submittedName>
        <fullName evidence="1">Uncharacterized protein</fullName>
    </submittedName>
</protein>
<evidence type="ECO:0000313" key="2">
    <source>
        <dbReference type="Proteomes" id="UP000321933"/>
    </source>
</evidence>
<reference evidence="1 2" key="1">
    <citation type="submission" date="2019-08" db="EMBL/GenBank/DDBJ databases">
        <title>Parahaliea maris sp. nov., isolated from the surface seawater.</title>
        <authorList>
            <person name="Liu Y."/>
        </authorList>
    </citation>
    <scope>NUCLEOTIDE SEQUENCE [LARGE SCALE GENOMIC DNA]</scope>
    <source>
        <strain evidence="1 2">S2-26</strain>
    </source>
</reference>
<proteinExistence type="predicted"/>
<keyword evidence="2" id="KW-1185">Reference proteome</keyword>
<dbReference type="EMBL" id="VRYZ01000001">
    <property type="protein sequence ID" value="TXS94739.1"/>
    <property type="molecule type" value="Genomic_DNA"/>
</dbReference>
<evidence type="ECO:0000313" key="1">
    <source>
        <dbReference type="EMBL" id="TXS94739.1"/>
    </source>
</evidence>
<dbReference type="AlphaFoldDB" id="A0A5C9A3T3"/>
<dbReference type="OrthoDB" id="5738627at2"/>
<organism evidence="1 2">
    <name type="scientific">Parahaliea aestuarii</name>
    <dbReference type="NCBI Taxonomy" id="1852021"/>
    <lineage>
        <taxon>Bacteria</taxon>
        <taxon>Pseudomonadati</taxon>
        <taxon>Pseudomonadota</taxon>
        <taxon>Gammaproteobacteria</taxon>
        <taxon>Cellvibrionales</taxon>
        <taxon>Halieaceae</taxon>
        <taxon>Parahaliea</taxon>
    </lineage>
</organism>
<dbReference type="RefSeq" id="WP_148062580.1">
    <property type="nucleotide sequence ID" value="NZ_VRYZ01000001.1"/>
</dbReference>
<comment type="caution">
    <text evidence="1">The sequence shown here is derived from an EMBL/GenBank/DDBJ whole genome shotgun (WGS) entry which is preliminary data.</text>
</comment>
<dbReference type="Proteomes" id="UP000321933">
    <property type="component" value="Unassembled WGS sequence"/>
</dbReference>
<gene>
    <name evidence="1" type="ORF">FVW59_02160</name>
</gene>
<sequence length="79" mass="8205">MSETPAVSGAVISAVRLTPTHDGEAAMVVELHYPNGGRSTVQIEGADAVAVMRRAGVSHASELLGLPWTVLRVRDVAGL</sequence>
<accession>A0A5C9A3T3</accession>
<name>A0A5C9A3T3_9GAMM</name>